<dbReference type="InterPro" id="IPR000182">
    <property type="entry name" value="GNAT_dom"/>
</dbReference>
<organism evidence="2 3">
    <name type="scientific">Allokutzneria oryzae</name>
    <dbReference type="NCBI Taxonomy" id="1378989"/>
    <lineage>
        <taxon>Bacteria</taxon>
        <taxon>Bacillati</taxon>
        <taxon>Actinomycetota</taxon>
        <taxon>Actinomycetes</taxon>
        <taxon>Pseudonocardiales</taxon>
        <taxon>Pseudonocardiaceae</taxon>
        <taxon>Allokutzneria</taxon>
    </lineage>
</organism>
<dbReference type="PANTHER" id="PTHR43415">
    <property type="entry name" value="SPERMIDINE N(1)-ACETYLTRANSFERASE"/>
    <property type="match status" value="1"/>
</dbReference>
<dbReference type="Pfam" id="PF13302">
    <property type="entry name" value="Acetyltransf_3"/>
    <property type="match status" value="1"/>
</dbReference>
<gene>
    <name evidence="2" type="ORF">ACFFQA_19050</name>
</gene>
<comment type="caution">
    <text evidence="2">The sequence shown here is derived from an EMBL/GenBank/DDBJ whole genome shotgun (WGS) entry which is preliminary data.</text>
</comment>
<dbReference type="EC" id="2.3.-.-" evidence="2"/>
<dbReference type="GO" id="GO:0016746">
    <property type="term" value="F:acyltransferase activity"/>
    <property type="evidence" value="ECO:0007669"/>
    <property type="project" value="UniProtKB-KW"/>
</dbReference>
<protein>
    <submittedName>
        <fullName evidence="2">GNAT family N-acetyltransferase</fullName>
        <ecNumber evidence="2">2.3.-.-</ecNumber>
    </submittedName>
</protein>
<dbReference type="RefSeq" id="WP_377853676.1">
    <property type="nucleotide sequence ID" value="NZ_JBHLZU010000017.1"/>
</dbReference>
<keyword evidence="2" id="KW-0012">Acyltransferase</keyword>
<keyword evidence="2" id="KW-0808">Transferase</keyword>
<evidence type="ECO:0000313" key="3">
    <source>
        <dbReference type="Proteomes" id="UP001589693"/>
    </source>
</evidence>
<accession>A0ABV5ZYQ7</accession>
<name>A0ABV5ZYQ7_9PSEU</name>
<evidence type="ECO:0000259" key="1">
    <source>
        <dbReference type="PROSITE" id="PS51186"/>
    </source>
</evidence>
<reference evidence="2 3" key="1">
    <citation type="submission" date="2024-09" db="EMBL/GenBank/DDBJ databases">
        <authorList>
            <person name="Sun Q."/>
            <person name="Mori K."/>
        </authorList>
    </citation>
    <scope>NUCLEOTIDE SEQUENCE [LARGE SCALE GENOMIC DNA]</scope>
    <source>
        <strain evidence="2 3">TBRC 7907</strain>
    </source>
</reference>
<dbReference type="SUPFAM" id="SSF55729">
    <property type="entry name" value="Acyl-CoA N-acyltransferases (Nat)"/>
    <property type="match status" value="1"/>
</dbReference>
<dbReference type="PROSITE" id="PS51186">
    <property type="entry name" value="GNAT"/>
    <property type="match status" value="1"/>
</dbReference>
<dbReference type="EMBL" id="JBHLZU010000017">
    <property type="protein sequence ID" value="MFB9906039.1"/>
    <property type="molecule type" value="Genomic_DNA"/>
</dbReference>
<dbReference type="Gene3D" id="3.40.630.30">
    <property type="match status" value="1"/>
</dbReference>
<keyword evidence="3" id="KW-1185">Reference proteome</keyword>
<feature type="domain" description="N-acetyltransferase" evidence="1">
    <location>
        <begin position="11"/>
        <end position="181"/>
    </location>
</feature>
<sequence length="195" mass="21973">MSAVRLTGDRATLRDWTPSDVEQLPDLLAPHRPWHDTNGPYFGRPTEEQLAAKVTRMTETAALLPEDLSHPRTSLAVADTGSNRLIGEVSWYWESEPTGWRRMGVVIFDEVYWGGGYGTDALRLWTGYLFETTDALRLDFATYSGNQGMTAVGRKLGFTEEARFRNARPWNGEVYDGLVFGVLREEWLARVDGLG</sequence>
<proteinExistence type="predicted"/>
<dbReference type="Proteomes" id="UP001589693">
    <property type="component" value="Unassembled WGS sequence"/>
</dbReference>
<evidence type="ECO:0000313" key="2">
    <source>
        <dbReference type="EMBL" id="MFB9906039.1"/>
    </source>
</evidence>
<dbReference type="PANTHER" id="PTHR43415:SF4">
    <property type="entry name" value="N-ACETYLTRANSFERASE DOMAIN-CONTAINING PROTEIN"/>
    <property type="match status" value="1"/>
</dbReference>
<dbReference type="InterPro" id="IPR016181">
    <property type="entry name" value="Acyl_CoA_acyltransferase"/>
</dbReference>